<reference evidence="10" key="1">
    <citation type="submission" date="2015-07" db="EMBL/GenBank/DDBJ databases">
        <authorList>
            <person name="Teixeira M.M."/>
            <person name="Souza R.C."/>
            <person name="Almeida L.G."/>
            <person name="Vicente V.A."/>
            <person name="de Hoog S."/>
            <person name="Bocca A.L."/>
            <person name="de Almeida S.R."/>
            <person name="Vasconcelos A.T."/>
            <person name="Felipe M.S."/>
        </authorList>
    </citation>
    <scope>NUCLEOTIDE SEQUENCE [LARGE SCALE GENOMIC DNA]</scope>
    <source>
        <strain evidence="10">KSF</strain>
    </source>
</reference>
<keyword evidence="3 6" id="KW-0479">Metal-binding</keyword>
<evidence type="ECO:0000256" key="1">
    <source>
        <dbReference type="ARBA" id="ARBA00001971"/>
    </source>
</evidence>
<dbReference type="InterPro" id="IPR017972">
    <property type="entry name" value="Cyt_P450_CS"/>
</dbReference>
<dbReference type="Pfam" id="PF00067">
    <property type="entry name" value="p450"/>
    <property type="match status" value="1"/>
</dbReference>
<dbReference type="OrthoDB" id="1470350at2759"/>
<keyword evidence="8" id="KW-0812">Transmembrane</keyword>
<dbReference type="PROSITE" id="PS00086">
    <property type="entry name" value="CYTOCHROME_P450"/>
    <property type="match status" value="1"/>
</dbReference>
<dbReference type="VEuPathDB" id="FungiDB:G647_01754"/>
<dbReference type="PRINTS" id="PR00385">
    <property type="entry name" value="P450"/>
</dbReference>
<evidence type="ECO:0000256" key="3">
    <source>
        <dbReference type="ARBA" id="ARBA00022723"/>
    </source>
</evidence>
<protein>
    <submittedName>
        <fullName evidence="9">Putative sterigmatocystin biosynthesis P450 monooxygenase STCB</fullName>
    </submittedName>
</protein>
<dbReference type="InterPro" id="IPR036396">
    <property type="entry name" value="Cyt_P450_sf"/>
</dbReference>
<dbReference type="GO" id="GO:0004497">
    <property type="term" value="F:monooxygenase activity"/>
    <property type="evidence" value="ECO:0007669"/>
    <property type="project" value="UniProtKB-KW"/>
</dbReference>
<comment type="similarity">
    <text evidence="2 7">Belongs to the cytochrome P450 family.</text>
</comment>
<keyword evidence="8" id="KW-0472">Membrane</keyword>
<keyword evidence="6 7" id="KW-0349">Heme</keyword>
<dbReference type="GO" id="GO:0016705">
    <property type="term" value="F:oxidoreductase activity, acting on paired donors, with incorporation or reduction of molecular oxygen"/>
    <property type="evidence" value="ECO:0007669"/>
    <property type="project" value="InterPro"/>
</dbReference>
<dbReference type="Proteomes" id="UP000094526">
    <property type="component" value="Unassembled WGS sequence"/>
</dbReference>
<dbReference type="PANTHER" id="PTHR24305:SF96">
    <property type="entry name" value="CYTOCHROME P450 MONOOXYGENASE STCB-RELATED"/>
    <property type="match status" value="1"/>
</dbReference>
<name>A0A1C1CLW3_9EURO</name>
<evidence type="ECO:0000256" key="6">
    <source>
        <dbReference type="PIRSR" id="PIRSR602401-1"/>
    </source>
</evidence>
<dbReference type="PANTHER" id="PTHR24305">
    <property type="entry name" value="CYTOCHROME P450"/>
    <property type="match status" value="1"/>
</dbReference>
<accession>A0A1C1CLW3</accession>
<organism evidence="9 10">
    <name type="scientific">Cladophialophora carrionii</name>
    <dbReference type="NCBI Taxonomy" id="86049"/>
    <lineage>
        <taxon>Eukaryota</taxon>
        <taxon>Fungi</taxon>
        <taxon>Dikarya</taxon>
        <taxon>Ascomycota</taxon>
        <taxon>Pezizomycotina</taxon>
        <taxon>Eurotiomycetes</taxon>
        <taxon>Chaetothyriomycetidae</taxon>
        <taxon>Chaetothyriales</taxon>
        <taxon>Herpotrichiellaceae</taxon>
        <taxon>Cladophialophora</taxon>
    </lineage>
</organism>
<dbReference type="SUPFAM" id="SSF48264">
    <property type="entry name" value="Cytochrome P450"/>
    <property type="match status" value="1"/>
</dbReference>
<keyword evidence="10" id="KW-1185">Reference proteome</keyword>
<dbReference type="CDD" id="cd11059">
    <property type="entry name" value="CYP_fungal"/>
    <property type="match status" value="1"/>
</dbReference>
<dbReference type="GO" id="GO:0020037">
    <property type="term" value="F:heme binding"/>
    <property type="evidence" value="ECO:0007669"/>
    <property type="project" value="InterPro"/>
</dbReference>
<evidence type="ECO:0000313" key="10">
    <source>
        <dbReference type="Proteomes" id="UP000094526"/>
    </source>
</evidence>
<evidence type="ECO:0000313" key="9">
    <source>
        <dbReference type="EMBL" id="OCT49469.1"/>
    </source>
</evidence>
<feature type="transmembrane region" description="Helical" evidence="8">
    <location>
        <begin position="12"/>
        <end position="30"/>
    </location>
</feature>
<dbReference type="InterPro" id="IPR002401">
    <property type="entry name" value="Cyt_P450_E_grp-I"/>
</dbReference>
<gene>
    <name evidence="9" type="primary">stcB</name>
    <name evidence="9" type="ORF">CLCR_04781</name>
</gene>
<dbReference type="AlphaFoldDB" id="A0A1C1CLW3"/>
<evidence type="ECO:0000256" key="5">
    <source>
        <dbReference type="ARBA" id="ARBA00023004"/>
    </source>
</evidence>
<comment type="cofactor">
    <cofactor evidence="1 6">
        <name>heme</name>
        <dbReference type="ChEBI" id="CHEBI:30413"/>
    </cofactor>
</comment>
<evidence type="ECO:0000256" key="2">
    <source>
        <dbReference type="ARBA" id="ARBA00010617"/>
    </source>
</evidence>
<dbReference type="GO" id="GO:0005506">
    <property type="term" value="F:iron ion binding"/>
    <property type="evidence" value="ECO:0007669"/>
    <property type="project" value="InterPro"/>
</dbReference>
<keyword evidence="4 7" id="KW-0560">Oxidoreductase</keyword>
<proteinExistence type="inferred from homology"/>
<keyword evidence="5 6" id="KW-0408">Iron</keyword>
<dbReference type="InterPro" id="IPR050121">
    <property type="entry name" value="Cytochrome_P450_monoxygenase"/>
</dbReference>
<dbReference type="EMBL" id="LGRB01000011">
    <property type="protein sequence ID" value="OCT49469.1"/>
    <property type="molecule type" value="Genomic_DNA"/>
</dbReference>
<feature type="binding site" description="axial binding residue" evidence="6">
    <location>
        <position position="406"/>
    </location>
    <ligand>
        <name>heme</name>
        <dbReference type="ChEBI" id="CHEBI:30413"/>
    </ligand>
    <ligandPart>
        <name>Fe</name>
        <dbReference type="ChEBI" id="CHEBI:18248"/>
    </ligandPart>
</feature>
<dbReference type="VEuPathDB" id="FungiDB:CLCR_04781"/>
<dbReference type="InterPro" id="IPR001128">
    <property type="entry name" value="Cyt_P450"/>
</dbReference>
<keyword evidence="8" id="KW-1133">Transmembrane helix</keyword>
<dbReference type="Gene3D" id="1.10.630.10">
    <property type="entry name" value="Cytochrome P450"/>
    <property type="match status" value="1"/>
</dbReference>
<keyword evidence="7 9" id="KW-0503">Monooxygenase</keyword>
<dbReference type="STRING" id="86049.A0A1C1CLW3"/>
<evidence type="ECO:0000256" key="4">
    <source>
        <dbReference type="ARBA" id="ARBA00023002"/>
    </source>
</evidence>
<evidence type="ECO:0000256" key="7">
    <source>
        <dbReference type="RuleBase" id="RU000461"/>
    </source>
</evidence>
<comment type="caution">
    <text evidence="9">The sequence shown here is derived from an EMBL/GenBank/DDBJ whole genome shotgun (WGS) entry which is preliminary data.</text>
</comment>
<dbReference type="PRINTS" id="PR00463">
    <property type="entry name" value="EP450I"/>
</dbReference>
<sequence>MQQLSVLALQHGRVSIVVALAVGVLLFYAIQTLKGKRSFWIDQLHQQYGPYVRISPSEVDVSDAPSFYDIHKIGSAFLKSPWYTKFRGEVNCFTASDPHVHSRKRKILARPFSKTSLRDSWEAVVSGFSQRVVAQIKREAEQGSADVFLWWTYFATDVIGELSFSESFGMVESGKKSQFIIDMENITYLSTLRSEYPFLYNSMVKLSFGYLDPLGHARESIDRITADIIVKARERSLTKKNIFAGVLEETESETPMSEREALIEATMLVVAGSGTTAVTLTYLVWAVMSNPSIQARLEEEVATLDSGFTDAQLEALPFLNAVIQETLRLYGAAPFGTPRTVPKGGYTVGGQYHIPEGQTIITQAYTFHRDPSMYNHPYEFIPDRFIDAKLDKNIVFAPFGAGSRTCLGIHLALMELRHAAATFFRECAGAKLHPSTTPESMKIEQFALISPKAKRCLITLK</sequence>
<evidence type="ECO:0000256" key="8">
    <source>
        <dbReference type="SAM" id="Phobius"/>
    </source>
</evidence>